<proteinExistence type="predicted"/>
<dbReference type="AlphaFoldDB" id="A0A7R8H2S9"/>
<sequence>MDAYVNLNVGVCVLKWFEKQTEKGELKKLQIPCPTVLKLYNTHMGGVDKVDQLVSTRVWDRKSPTKLYLRLHFNYFKQALVNAKITNEQKIAPISSAKDFRMALVKGMVGNCTSRN</sequence>
<protein>
    <submittedName>
        <fullName evidence="1">(salmon louse) hypothetical protein</fullName>
    </submittedName>
</protein>
<reference evidence="1" key="1">
    <citation type="submission" date="2021-02" db="EMBL/GenBank/DDBJ databases">
        <authorList>
            <person name="Bekaert M."/>
        </authorList>
    </citation>
    <scope>NUCLEOTIDE SEQUENCE</scope>
    <source>
        <strain evidence="1">IoA-00</strain>
    </source>
</reference>
<dbReference type="EMBL" id="HG994592">
    <property type="protein sequence ID" value="CAF2833630.1"/>
    <property type="molecule type" value="Genomic_DNA"/>
</dbReference>
<evidence type="ECO:0000313" key="1">
    <source>
        <dbReference type="EMBL" id="CAF2833630.1"/>
    </source>
</evidence>
<name>A0A7R8H2S9_LEPSM</name>
<accession>A0A7R8H2S9</accession>
<organism evidence="1 2">
    <name type="scientific">Lepeophtheirus salmonis</name>
    <name type="common">Salmon louse</name>
    <name type="synonym">Caligus salmonis</name>
    <dbReference type="NCBI Taxonomy" id="72036"/>
    <lineage>
        <taxon>Eukaryota</taxon>
        <taxon>Metazoa</taxon>
        <taxon>Ecdysozoa</taxon>
        <taxon>Arthropoda</taxon>
        <taxon>Crustacea</taxon>
        <taxon>Multicrustacea</taxon>
        <taxon>Hexanauplia</taxon>
        <taxon>Copepoda</taxon>
        <taxon>Siphonostomatoida</taxon>
        <taxon>Caligidae</taxon>
        <taxon>Lepeophtheirus</taxon>
    </lineage>
</organism>
<gene>
    <name evidence="1" type="ORF">LSAA_4137</name>
</gene>
<evidence type="ECO:0000313" key="2">
    <source>
        <dbReference type="Proteomes" id="UP000675881"/>
    </source>
</evidence>
<dbReference type="Proteomes" id="UP000675881">
    <property type="component" value="Chromosome 13"/>
</dbReference>
<keyword evidence="2" id="KW-1185">Reference proteome</keyword>